<organism evidence="4 5">
    <name type="scientific">Gossypium barbadense</name>
    <name type="common">Sea Island cotton</name>
    <name type="synonym">Hibiscus barbadensis</name>
    <dbReference type="NCBI Taxonomy" id="3634"/>
    <lineage>
        <taxon>Eukaryota</taxon>
        <taxon>Viridiplantae</taxon>
        <taxon>Streptophyta</taxon>
        <taxon>Embryophyta</taxon>
        <taxon>Tracheophyta</taxon>
        <taxon>Spermatophyta</taxon>
        <taxon>Magnoliopsida</taxon>
        <taxon>eudicotyledons</taxon>
        <taxon>Gunneridae</taxon>
        <taxon>Pentapetalae</taxon>
        <taxon>rosids</taxon>
        <taxon>malvids</taxon>
        <taxon>Malvales</taxon>
        <taxon>Malvaceae</taxon>
        <taxon>Malvoideae</taxon>
        <taxon>Gossypium</taxon>
    </lineage>
</organism>
<dbReference type="InterPro" id="IPR050100">
    <property type="entry name" value="TRAFAC_GTPase_members"/>
</dbReference>
<evidence type="ECO:0000313" key="5">
    <source>
        <dbReference type="Proteomes" id="UP000239757"/>
    </source>
</evidence>
<evidence type="ECO:0000259" key="3">
    <source>
        <dbReference type="Pfam" id="PF00009"/>
    </source>
</evidence>
<dbReference type="PROSITE" id="PS00301">
    <property type="entry name" value="G_TR_1"/>
    <property type="match status" value="1"/>
</dbReference>
<keyword evidence="2" id="KW-0342">GTP-binding</keyword>
<dbReference type="Proteomes" id="UP000239757">
    <property type="component" value="Unassembled WGS sequence"/>
</dbReference>
<dbReference type="EMBL" id="KZ668217">
    <property type="protein sequence ID" value="PPR88627.1"/>
    <property type="molecule type" value="Genomic_DNA"/>
</dbReference>
<dbReference type="AlphaFoldDB" id="A0A2P5WC39"/>
<evidence type="ECO:0000256" key="2">
    <source>
        <dbReference type="ARBA" id="ARBA00023134"/>
    </source>
</evidence>
<dbReference type="PANTHER" id="PTHR23115">
    <property type="entry name" value="TRANSLATION FACTOR"/>
    <property type="match status" value="1"/>
</dbReference>
<feature type="domain" description="Tr-type G" evidence="3">
    <location>
        <begin position="26"/>
        <end position="141"/>
    </location>
</feature>
<dbReference type="GO" id="GO:0005525">
    <property type="term" value="F:GTP binding"/>
    <property type="evidence" value="ECO:0007669"/>
    <property type="project" value="UniProtKB-KW"/>
</dbReference>
<sequence>MHCGLNTLQRSALRVLNMIVCRYMAHIRDTNEEERAKGITIEAGRAHFETATTRFTILDAPGHKGYIPNTINGASQAHIGEIETGYEKGGQTGEHVILAKTLGVAKLLVVVYTMDDCSVNCYDEIQSKMTPFLRSKGYNVKKGVRTIVF</sequence>
<dbReference type="Gene3D" id="3.40.50.300">
    <property type="entry name" value="P-loop containing nucleotide triphosphate hydrolases"/>
    <property type="match status" value="1"/>
</dbReference>
<evidence type="ECO:0000313" key="4">
    <source>
        <dbReference type="EMBL" id="PPR88627.1"/>
    </source>
</evidence>
<dbReference type="InterPro" id="IPR027417">
    <property type="entry name" value="P-loop_NTPase"/>
</dbReference>
<evidence type="ECO:0000256" key="1">
    <source>
        <dbReference type="ARBA" id="ARBA00022741"/>
    </source>
</evidence>
<dbReference type="InterPro" id="IPR031157">
    <property type="entry name" value="G_TR_CS"/>
</dbReference>
<dbReference type="SUPFAM" id="SSF52540">
    <property type="entry name" value="P-loop containing nucleoside triphosphate hydrolases"/>
    <property type="match status" value="1"/>
</dbReference>
<gene>
    <name evidence="4" type="ORF">GOBAR_AA32057</name>
</gene>
<protein>
    <recommendedName>
        <fullName evidence="3">Tr-type G domain-containing protein</fullName>
    </recommendedName>
</protein>
<accession>A0A2P5WC39</accession>
<dbReference type="OrthoDB" id="982209at2759"/>
<dbReference type="InterPro" id="IPR000795">
    <property type="entry name" value="T_Tr_GTP-bd_dom"/>
</dbReference>
<name>A0A2P5WC39_GOSBA</name>
<keyword evidence="1" id="KW-0547">Nucleotide-binding</keyword>
<reference evidence="4 5" key="1">
    <citation type="submission" date="2015-01" db="EMBL/GenBank/DDBJ databases">
        <title>Genome of allotetraploid Gossypium barbadense reveals genomic plasticity and fiber elongation in cotton evolution.</title>
        <authorList>
            <person name="Chen X."/>
            <person name="Liu X."/>
            <person name="Zhao B."/>
            <person name="Zheng H."/>
            <person name="Hu Y."/>
            <person name="Lu G."/>
            <person name="Yang C."/>
            <person name="Chen J."/>
            <person name="Shan C."/>
            <person name="Zhang L."/>
            <person name="Zhou Y."/>
            <person name="Wang L."/>
            <person name="Guo W."/>
            <person name="Bai Y."/>
            <person name="Ruan J."/>
            <person name="Shangguan X."/>
            <person name="Mao Y."/>
            <person name="Jiang J."/>
            <person name="Zhu Y."/>
            <person name="Lei J."/>
            <person name="Kang H."/>
            <person name="Chen S."/>
            <person name="He X."/>
            <person name="Wang R."/>
            <person name="Wang Y."/>
            <person name="Chen J."/>
            <person name="Wang L."/>
            <person name="Yu S."/>
            <person name="Wang B."/>
            <person name="Wei J."/>
            <person name="Song S."/>
            <person name="Lu X."/>
            <person name="Gao Z."/>
            <person name="Gu W."/>
            <person name="Deng X."/>
            <person name="Ma D."/>
            <person name="Wang S."/>
            <person name="Liang W."/>
            <person name="Fang L."/>
            <person name="Cai C."/>
            <person name="Zhu X."/>
            <person name="Zhou B."/>
            <person name="Zhang Y."/>
            <person name="Chen Z."/>
            <person name="Xu S."/>
            <person name="Zhu R."/>
            <person name="Wang S."/>
            <person name="Zhang T."/>
            <person name="Zhao G."/>
        </authorList>
    </citation>
    <scope>NUCLEOTIDE SEQUENCE [LARGE SCALE GENOMIC DNA]</scope>
    <source>
        <strain evidence="5">cv. Xinhai21</strain>
        <tissue evidence="4">Leaf</tissue>
    </source>
</reference>
<proteinExistence type="predicted"/>
<dbReference type="GO" id="GO:0003924">
    <property type="term" value="F:GTPase activity"/>
    <property type="evidence" value="ECO:0007669"/>
    <property type="project" value="InterPro"/>
</dbReference>
<dbReference type="Pfam" id="PF00009">
    <property type="entry name" value="GTP_EFTU"/>
    <property type="match status" value="1"/>
</dbReference>